<keyword evidence="3" id="KW-0645">Protease</keyword>
<evidence type="ECO:0000256" key="1">
    <source>
        <dbReference type="ARBA" id="ARBA00008542"/>
    </source>
</evidence>
<dbReference type="SUPFAM" id="SSF52317">
    <property type="entry name" value="Class I glutamine amidotransferase-like"/>
    <property type="match status" value="1"/>
</dbReference>
<dbReference type="GO" id="GO:0006508">
    <property type="term" value="P:proteolysis"/>
    <property type="evidence" value="ECO:0007669"/>
    <property type="project" value="UniProtKB-KW"/>
</dbReference>
<dbReference type="GO" id="GO:0016798">
    <property type="term" value="F:hydrolase activity, acting on glycosyl bonds"/>
    <property type="evidence" value="ECO:0007669"/>
    <property type="project" value="UniProtKB-KW"/>
</dbReference>
<dbReference type="RefSeq" id="WP_184403007.1">
    <property type="nucleotide sequence ID" value="NZ_JACHHJ010000001.1"/>
</dbReference>
<dbReference type="NCBIfam" id="TIGR01382">
    <property type="entry name" value="PfpI"/>
    <property type="match status" value="1"/>
</dbReference>
<dbReference type="Proteomes" id="UP000568839">
    <property type="component" value="Unassembled WGS sequence"/>
</dbReference>
<evidence type="ECO:0000259" key="2">
    <source>
        <dbReference type="Pfam" id="PF01965"/>
    </source>
</evidence>
<dbReference type="PROSITE" id="PS51276">
    <property type="entry name" value="PEPTIDASE_C56_PFPI"/>
    <property type="match status" value="1"/>
</dbReference>
<keyword evidence="3" id="KW-0378">Hydrolase</keyword>
<dbReference type="GO" id="GO:0008233">
    <property type="term" value="F:peptidase activity"/>
    <property type="evidence" value="ECO:0007669"/>
    <property type="project" value="UniProtKB-KW"/>
</dbReference>
<dbReference type="PANTHER" id="PTHR42733">
    <property type="entry name" value="DJ-1 PROTEIN"/>
    <property type="match status" value="1"/>
</dbReference>
<comment type="similarity">
    <text evidence="1">Belongs to the peptidase C56 family.</text>
</comment>
<dbReference type="PANTHER" id="PTHR42733:SF13">
    <property type="entry name" value="DJ-1_PFPI DOMAIN-CONTAINING PROTEIN"/>
    <property type="match status" value="1"/>
</dbReference>
<feature type="domain" description="DJ-1/PfpI" evidence="2">
    <location>
        <begin position="7"/>
        <end position="169"/>
    </location>
</feature>
<organism evidence="3 4">
    <name type="scientific">Geomicrobium halophilum</name>
    <dbReference type="NCBI Taxonomy" id="549000"/>
    <lineage>
        <taxon>Bacteria</taxon>
        <taxon>Bacillati</taxon>
        <taxon>Bacillota</taxon>
        <taxon>Bacilli</taxon>
        <taxon>Bacillales</taxon>
        <taxon>Geomicrobium</taxon>
    </lineage>
</organism>
<reference evidence="3 4" key="1">
    <citation type="submission" date="2020-08" db="EMBL/GenBank/DDBJ databases">
        <title>Genomic Encyclopedia of Type Strains, Phase IV (KMG-IV): sequencing the most valuable type-strain genomes for metagenomic binning, comparative biology and taxonomic classification.</title>
        <authorList>
            <person name="Goeker M."/>
        </authorList>
    </citation>
    <scope>NUCLEOTIDE SEQUENCE [LARGE SCALE GENOMIC DNA]</scope>
    <source>
        <strain evidence="3 4">DSM 21769</strain>
    </source>
</reference>
<proteinExistence type="inferred from homology"/>
<gene>
    <name evidence="3" type="ORF">HNR44_001032</name>
</gene>
<name>A0A841PXB8_9BACL</name>
<sequence length="186" mass="20329">MSLDKMKLLTVVDHEFEDLELWYPLIRLREEGISMLVAGNGKETTYVGKYGVPVEADLTFQEARKESFNGILVPGGWAPDKLRRDTDVLEMVQKADHEGDLIGQICHAGWVLASAGILKGKTMTSTPGIKDDVINAGATWKDEPAVIDGNLVSSRRPPDLPAYGQALLETIKRVSKSSGKMAGSFE</sequence>
<dbReference type="InterPro" id="IPR006286">
    <property type="entry name" value="C56_PfpI-like"/>
</dbReference>
<dbReference type="AlphaFoldDB" id="A0A841PXB8"/>
<keyword evidence="4" id="KW-1185">Reference proteome</keyword>
<dbReference type="EMBL" id="JACHHJ010000001">
    <property type="protein sequence ID" value="MBB6449083.1"/>
    <property type="molecule type" value="Genomic_DNA"/>
</dbReference>
<evidence type="ECO:0000313" key="3">
    <source>
        <dbReference type="EMBL" id="MBB6449083.1"/>
    </source>
</evidence>
<dbReference type="CDD" id="cd03134">
    <property type="entry name" value="GATase1_PfpI_like"/>
    <property type="match status" value="1"/>
</dbReference>
<dbReference type="InterPro" id="IPR029062">
    <property type="entry name" value="Class_I_gatase-like"/>
</dbReference>
<dbReference type="Gene3D" id="3.40.50.880">
    <property type="match status" value="1"/>
</dbReference>
<evidence type="ECO:0000313" key="4">
    <source>
        <dbReference type="Proteomes" id="UP000568839"/>
    </source>
</evidence>
<keyword evidence="3" id="KW-0326">Glycosidase</keyword>
<comment type="caution">
    <text evidence="3">The sequence shown here is derived from an EMBL/GenBank/DDBJ whole genome shotgun (WGS) entry which is preliminary data.</text>
</comment>
<dbReference type="InterPro" id="IPR002818">
    <property type="entry name" value="DJ-1/PfpI"/>
</dbReference>
<dbReference type="Pfam" id="PF01965">
    <property type="entry name" value="DJ-1_PfpI"/>
    <property type="match status" value="1"/>
</dbReference>
<protein>
    <submittedName>
        <fullName evidence="3">Protease I</fullName>
        <ecNumber evidence="3">3.2.-.-</ecNumber>
    </submittedName>
</protein>
<accession>A0A841PXB8</accession>
<dbReference type="EC" id="3.2.-.-" evidence="3"/>